<sequence length="515" mass="59522">MDYNEKLYNVFSSGEQRLESWMAAVFTKEYDHNMTVEEFRDILSESDEYMVLEFNKIEKSNFIRDKSKWEVSVKLQYLPMVIDEMDEMEEDGCGCGHNHDEEGHSCGCGHDDEEHSCGCGHNHDDEEHSCGCGHNHDDEEHSCGCGHNHEEEENNDELSFYAALVDASSVTENVPEIFSVNTVREDDYNEACQCKYAVHISTTFDNHPLTDYQRQLKLLDSLVPECSIFLDMSCYTAHSGDWLSYTSTFALPPSLDYLYTIHAVYDDDKDPNKVEYWFHTHGLYRVGSIELEIVGVEDSNASYGALLNTCAKMFIERGVPEAGFKFNPAYNTYVCWFPWQEALKKLNITDDITGSAKDRNDGVHNTPSGILLAVDAEGNYHSLDYYKNELTDNPMFMMSYFETSLMREAAFEKLEYFLELLNKNKGDDKTSFLVKLGYGETEENPNDLEHLWFDVHDFTNEGYFDATLINEPYKDLGMHEGDRGMHSIERLTDWEIYTEENNYNSRNIYLLFQEE</sequence>
<dbReference type="InterPro" id="IPR053886">
    <property type="entry name" value="DUF4026_middle"/>
</dbReference>
<dbReference type="AlphaFoldDB" id="A0A2U4FED1"/>
<accession>A0A2U4FED1</accession>
<feature type="domain" description="DUF2314" evidence="1">
    <location>
        <begin position="409"/>
        <end position="505"/>
    </location>
</feature>
<evidence type="ECO:0000313" key="5">
    <source>
        <dbReference type="Proteomes" id="UP000011663"/>
    </source>
</evidence>
<dbReference type="RefSeq" id="WP_008721927.1">
    <property type="nucleotide sequence ID" value="NZ_JH994110.1"/>
</dbReference>
<dbReference type="Proteomes" id="UP000011663">
    <property type="component" value="Unassembled WGS sequence"/>
</dbReference>
<gene>
    <name evidence="4" type="ORF">A966_02286</name>
</gene>
<dbReference type="STRING" id="1289135.A966_02286"/>
<proteinExistence type="predicted"/>
<protein>
    <submittedName>
        <fullName evidence="4">Uncharacterized protein</fullName>
    </submittedName>
</protein>
<organism evidence="4 5">
    <name type="scientific">Brachyspira hampsonii 30446</name>
    <dbReference type="NCBI Taxonomy" id="1289135"/>
    <lineage>
        <taxon>Bacteria</taxon>
        <taxon>Pseudomonadati</taxon>
        <taxon>Spirochaetota</taxon>
        <taxon>Spirochaetia</taxon>
        <taxon>Brachyspirales</taxon>
        <taxon>Brachyspiraceae</taxon>
        <taxon>Brachyspira</taxon>
    </lineage>
</organism>
<feature type="domain" description="DUF4026" evidence="2">
    <location>
        <begin position="155"/>
        <end position="253"/>
    </location>
</feature>
<dbReference type="Pfam" id="PF10077">
    <property type="entry name" value="DUF2314"/>
    <property type="match status" value="1"/>
</dbReference>
<feature type="domain" description="DUF4026" evidence="3">
    <location>
        <begin position="261"/>
        <end position="372"/>
    </location>
</feature>
<evidence type="ECO:0000259" key="1">
    <source>
        <dbReference type="Pfam" id="PF10077"/>
    </source>
</evidence>
<dbReference type="InterPro" id="IPR018756">
    <property type="entry name" value="DUF2314"/>
</dbReference>
<reference evidence="4 5" key="1">
    <citation type="submission" date="2012-07" db="EMBL/GenBank/DDBJ databases">
        <title>Genome sequence of Brachyspira sp. 30446, isolated from a pig with mucohaemorrhagic colitis.</title>
        <authorList>
            <person name="Rubin J.E."/>
            <person name="Fernando C."/>
            <person name="Harding J.C.S."/>
            <person name="Hill J.E."/>
        </authorList>
    </citation>
    <scope>NUCLEOTIDE SEQUENCE [LARGE SCALE GENOMIC DNA]</scope>
    <source>
        <strain evidence="4 5">30446</strain>
    </source>
</reference>
<dbReference type="Pfam" id="PF22789">
    <property type="entry name" value="DUF4026_C"/>
    <property type="match status" value="1"/>
</dbReference>
<comment type="caution">
    <text evidence="4">The sequence shown here is derived from an EMBL/GenBank/DDBJ whole genome shotgun (WGS) entry which is preliminary data.</text>
</comment>
<dbReference type="GeneID" id="66486920"/>
<dbReference type="EMBL" id="ALNZ01000010">
    <property type="protein sequence ID" value="EKV57924.1"/>
    <property type="molecule type" value="Genomic_DNA"/>
</dbReference>
<evidence type="ECO:0000259" key="3">
    <source>
        <dbReference type="Pfam" id="PF22789"/>
    </source>
</evidence>
<dbReference type="Pfam" id="PF13218">
    <property type="entry name" value="DUF4026_N"/>
    <property type="match status" value="1"/>
</dbReference>
<evidence type="ECO:0000313" key="4">
    <source>
        <dbReference type="EMBL" id="EKV57924.1"/>
    </source>
</evidence>
<dbReference type="OrthoDB" id="1846902at2"/>
<evidence type="ECO:0000259" key="2">
    <source>
        <dbReference type="Pfam" id="PF13218"/>
    </source>
</evidence>
<name>A0A2U4FED1_9SPIR</name>
<dbReference type="InterPro" id="IPR025102">
    <property type="entry name" value="DUF4026_N"/>
</dbReference>